<organism evidence="2 3">
    <name type="scientific">Podospora didyma</name>
    <dbReference type="NCBI Taxonomy" id="330526"/>
    <lineage>
        <taxon>Eukaryota</taxon>
        <taxon>Fungi</taxon>
        <taxon>Dikarya</taxon>
        <taxon>Ascomycota</taxon>
        <taxon>Pezizomycotina</taxon>
        <taxon>Sordariomycetes</taxon>
        <taxon>Sordariomycetidae</taxon>
        <taxon>Sordariales</taxon>
        <taxon>Podosporaceae</taxon>
        <taxon>Podospora</taxon>
    </lineage>
</organism>
<gene>
    <name evidence="2" type="ORF">B0H63DRAFT_564516</name>
</gene>
<feature type="compositionally biased region" description="Acidic residues" evidence="1">
    <location>
        <begin position="476"/>
        <end position="485"/>
    </location>
</feature>
<feature type="region of interest" description="Disordered" evidence="1">
    <location>
        <begin position="594"/>
        <end position="684"/>
    </location>
</feature>
<protein>
    <submittedName>
        <fullName evidence="2">Uncharacterized protein</fullName>
    </submittedName>
</protein>
<evidence type="ECO:0000313" key="3">
    <source>
        <dbReference type="Proteomes" id="UP001285441"/>
    </source>
</evidence>
<feature type="region of interest" description="Disordered" evidence="1">
    <location>
        <begin position="511"/>
        <end position="539"/>
    </location>
</feature>
<dbReference type="AlphaFoldDB" id="A0AAE0K663"/>
<feature type="region of interest" description="Disordered" evidence="1">
    <location>
        <begin position="1"/>
        <end position="36"/>
    </location>
</feature>
<feature type="compositionally biased region" description="Basic residues" evidence="1">
    <location>
        <begin position="318"/>
        <end position="328"/>
    </location>
</feature>
<evidence type="ECO:0000256" key="1">
    <source>
        <dbReference type="SAM" id="MobiDB-lite"/>
    </source>
</evidence>
<dbReference type="EMBL" id="JAULSW010000009">
    <property type="protein sequence ID" value="KAK3370327.1"/>
    <property type="molecule type" value="Genomic_DNA"/>
</dbReference>
<feature type="compositionally biased region" description="Basic and acidic residues" evidence="1">
    <location>
        <begin position="619"/>
        <end position="628"/>
    </location>
</feature>
<reference evidence="2" key="2">
    <citation type="submission" date="2023-06" db="EMBL/GenBank/DDBJ databases">
        <authorList>
            <consortium name="Lawrence Berkeley National Laboratory"/>
            <person name="Haridas S."/>
            <person name="Hensen N."/>
            <person name="Bonometti L."/>
            <person name="Westerberg I."/>
            <person name="Brannstrom I.O."/>
            <person name="Guillou S."/>
            <person name="Cros-Aarteil S."/>
            <person name="Calhoun S."/>
            <person name="Kuo A."/>
            <person name="Mondo S."/>
            <person name="Pangilinan J."/>
            <person name="Riley R."/>
            <person name="LaButti K."/>
            <person name="Andreopoulos B."/>
            <person name="Lipzen A."/>
            <person name="Chen C."/>
            <person name="Yanf M."/>
            <person name="Daum C."/>
            <person name="Ng V."/>
            <person name="Clum A."/>
            <person name="Steindorff A."/>
            <person name="Ohm R."/>
            <person name="Martin F."/>
            <person name="Silar P."/>
            <person name="Natvig D."/>
            <person name="Lalanne C."/>
            <person name="Gautier V."/>
            <person name="Ament-velasquez S.L."/>
            <person name="Kruys A."/>
            <person name="Hutchinson M.I."/>
            <person name="Powell A.J."/>
            <person name="Barry K."/>
            <person name="Miller A.N."/>
            <person name="Grigoriev I.V."/>
            <person name="Debuchy R."/>
            <person name="Gladieux P."/>
            <person name="Thoren M.H."/>
            <person name="Johannesson H."/>
        </authorList>
    </citation>
    <scope>NUCLEOTIDE SEQUENCE</scope>
    <source>
        <strain evidence="2">CBS 232.78</strain>
    </source>
</reference>
<reference evidence="2" key="1">
    <citation type="journal article" date="2023" name="Mol. Phylogenet. Evol.">
        <title>Genome-scale phylogeny and comparative genomics of the fungal order Sordariales.</title>
        <authorList>
            <person name="Hensen N."/>
            <person name="Bonometti L."/>
            <person name="Westerberg I."/>
            <person name="Brannstrom I.O."/>
            <person name="Guillou S."/>
            <person name="Cros-Aarteil S."/>
            <person name="Calhoun S."/>
            <person name="Haridas S."/>
            <person name="Kuo A."/>
            <person name="Mondo S."/>
            <person name="Pangilinan J."/>
            <person name="Riley R."/>
            <person name="LaButti K."/>
            <person name="Andreopoulos B."/>
            <person name="Lipzen A."/>
            <person name="Chen C."/>
            <person name="Yan M."/>
            <person name="Daum C."/>
            <person name="Ng V."/>
            <person name="Clum A."/>
            <person name="Steindorff A."/>
            <person name="Ohm R.A."/>
            <person name="Martin F."/>
            <person name="Silar P."/>
            <person name="Natvig D.O."/>
            <person name="Lalanne C."/>
            <person name="Gautier V."/>
            <person name="Ament-Velasquez S.L."/>
            <person name="Kruys A."/>
            <person name="Hutchinson M.I."/>
            <person name="Powell A.J."/>
            <person name="Barry K."/>
            <person name="Miller A.N."/>
            <person name="Grigoriev I.V."/>
            <person name="Debuchy R."/>
            <person name="Gladieux P."/>
            <person name="Hiltunen Thoren M."/>
            <person name="Johannesson H."/>
        </authorList>
    </citation>
    <scope>NUCLEOTIDE SEQUENCE</scope>
    <source>
        <strain evidence="2">CBS 232.78</strain>
    </source>
</reference>
<feature type="compositionally biased region" description="Low complexity" evidence="1">
    <location>
        <begin position="669"/>
        <end position="684"/>
    </location>
</feature>
<name>A0AAE0K663_9PEZI</name>
<dbReference type="Pfam" id="PF04749">
    <property type="entry name" value="PLAC8"/>
    <property type="match status" value="1"/>
</dbReference>
<feature type="region of interest" description="Disordered" evidence="1">
    <location>
        <begin position="304"/>
        <end position="355"/>
    </location>
</feature>
<keyword evidence="3" id="KW-1185">Reference proteome</keyword>
<comment type="caution">
    <text evidence="2">The sequence shown here is derived from an EMBL/GenBank/DDBJ whole genome shotgun (WGS) entry which is preliminary data.</text>
</comment>
<sequence length="684" mass="74807">MTTTAVAPSATPKTAAPTAAPKTASTTGPRAAPVDRGEQEWRTNLCDAGEGCDCPRSCFIGCDQFGRTRHRLERLKRQEDPSDLSGYDGCNVPCWDYFLLCIGSLYIGSGIYTAKETKRIRMTYDIKGSYGDDVAKGIFCQPCSLIRNELEVRRREGGKQHFELAKGLFPPVPLGETEFQPMFAMAGNEGYKPEPQMNAGREVHLHPQEQGGPRMIPMFPNGFDQLPPIPHIASPLSNEGLSRRAQLLTPISERDSGDSARIQQQRENIPNFPQVQNWLQSMGPSSKGKPTLEKAVLVAGPCNPPAVVSPCPGPSAKPLKKKRGKKSRQSGSPDKLTGATARCPECTGKPHPPDDLTAIPTEAPAAAPEAETPEIITTPSERPKIRITGSKAPHQHDITVDIKVPSSSESRKPHSIQVDVRVPTPETMPTPEHNLSADERVDTPQPTASEHRLSHDKRIKMVATPTPGHGLSSDPVIDEPDDEGSDMGPDSHSLPDDDLVAVSLSPLLQHDLESDSRVATPKPLPPRDHSISKDKRVSTPVSRVLSHGIHLDERVPTPELKWLNLEHNILQDPQVLSRSPVIEEHDLHADERVKSPALFPARQHSIHSDTRVTEQPSPIREHGIHADDTVASPSLRRSKEHSLSADNKVAQRAHQLLEQFLEQDKKSSRAGSKSSSRAGSRAER</sequence>
<feature type="compositionally biased region" description="Basic and acidic residues" evidence="1">
    <location>
        <begin position="525"/>
        <end position="537"/>
    </location>
</feature>
<evidence type="ECO:0000313" key="2">
    <source>
        <dbReference type="EMBL" id="KAK3370327.1"/>
    </source>
</evidence>
<feature type="region of interest" description="Disordered" evidence="1">
    <location>
        <begin position="387"/>
        <end position="497"/>
    </location>
</feature>
<dbReference type="Proteomes" id="UP001285441">
    <property type="component" value="Unassembled WGS sequence"/>
</dbReference>
<dbReference type="InterPro" id="IPR006461">
    <property type="entry name" value="PLAC_motif_containing"/>
</dbReference>
<proteinExistence type="predicted"/>
<feature type="compositionally biased region" description="Low complexity" evidence="1">
    <location>
        <begin position="1"/>
        <end position="27"/>
    </location>
</feature>
<accession>A0AAE0K663</accession>